<comment type="caution">
    <text evidence="1">The sequence shown here is derived from an EMBL/GenBank/DDBJ whole genome shotgun (WGS) entry which is preliminary data.</text>
</comment>
<dbReference type="AlphaFoldDB" id="A0A6S7H8Z1"/>
<accession>A0A6S7H8Z1</accession>
<dbReference type="OrthoDB" id="6145729at2759"/>
<dbReference type="PANTHER" id="PTHR31511">
    <property type="entry name" value="PROTEIN CBG23764"/>
    <property type="match status" value="1"/>
</dbReference>
<reference evidence="1" key="1">
    <citation type="submission" date="2020-04" db="EMBL/GenBank/DDBJ databases">
        <authorList>
            <person name="Alioto T."/>
            <person name="Alioto T."/>
            <person name="Gomez Garrido J."/>
        </authorList>
    </citation>
    <scope>NUCLEOTIDE SEQUENCE</scope>
    <source>
        <strain evidence="1">A484AB</strain>
    </source>
</reference>
<evidence type="ECO:0000313" key="2">
    <source>
        <dbReference type="Proteomes" id="UP001152795"/>
    </source>
</evidence>
<feature type="non-terminal residue" evidence="1">
    <location>
        <position position="1"/>
    </location>
</feature>
<dbReference type="InterPro" id="IPR043502">
    <property type="entry name" value="DNA/RNA_pol_sf"/>
</dbReference>
<name>A0A6S7H8Z1_PARCT</name>
<organism evidence="1 2">
    <name type="scientific">Paramuricea clavata</name>
    <name type="common">Red gorgonian</name>
    <name type="synonym">Violescent sea-whip</name>
    <dbReference type="NCBI Taxonomy" id="317549"/>
    <lineage>
        <taxon>Eukaryota</taxon>
        <taxon>Metazoa</taxon>
        <taxon>Cnidaria</taxon>
        <taxon>Anthozoa</taxon>
        <taxon>Octocorallia</taxon>
        <taxon>Malacalcyonacea</taxon>
        <taxon>Plexauridae</taxon>
        <taxon>Paramuricea</taxon>
    </lineage>
</organism>
<dbReference type="SUPFAM" id="SSF56672">
    <property type="entry name" value="DNA/RNA polymerases"/>
    <property type="match status" value="1"/>
</dbReference>
<protein>
    <submittedName>
        <fullName evidence="1">Uncharacterized protein</fullName>
    </submittedName>
</protein>
<gene>
    <name evidence="1" type="ORF">PACLA_8A068224</name>
</gene>
<dbReference type="Proteomes" id="UP001152795">
    <property type="component" value="Unassembled WGS sequence"/>
</dbReference>
<evidence type="ECO:0000313" key="1">
    <source>
        <dbReference type="EMBL" id="CAB3999477.1"/>
    </source>
</evidence>
<dbReference type="PANTHER" id="PTHR31511:SF12">
    <property type="entry name" value="RHO TERMINATION FACTOR N-TERMINAL DOMAIN-CONTAINING PROTEIN"/>
    <property type="match status" value="1"/>
</dbReference>
<proteinExistence type="predicted"/>
<dbReference type="EMBL" id="CACRXK020003596">
    <property type="protein sequence ID" value="CAB3999477.1"/>
    <property type="molecule type" value="Genomic_DNA"/>
</dbReference>
<sequence>GPHVDWAAAQEALWMRQLLTDLNVACVAIKPNASFLCGGLKLHQMDPEEEDGKTDEKIAKVKESIAERFQVKDMDADWAAAQEALWMRQLLTDLNVAYWHLQQFVLGWNNHPLLMINMKPNKRSTINFSLHSSKIEHLASDSMFELEKLMRQCKKLLQSLWHPSYHQHYRGQHPPTNLTWDHNFWQKGQPVAPCARLELLYIIVGNGIFKVFSTSFDGLLVWDMQSTGKCLKSNKRKGTLTGRAKMYILSAATAVCLFAGPSYDFHSHGLTRINVLRQQENYHPKNQTHKGVSLNACLAKGPDSYMNNLVEVQKSFEIQDESGLWHDSVNSTGPFRTLLDLVMRAVHIEAVFGPRVHDEQRRRILVDGSLTEMFTRSVSQSRRKSSSILPITGAPKPLVEGMKRGSRWRLRRVDLLEIHIGEYQPLRGKGYEPLSETIRKKKAIINMKNDDDECFKWAVTRALNPTDIHPERISEELREQSGKLDWEGIEFPTPLSNIKKFEKNNNIGVSVFGLDGRYKIEPQDVMENFRKRSTYLPYMDANNLYGWAMSQPLPIKDFKWMDDEELGKWTDYSCILEVDLEYTDDLHDKHNEYPLAPGGIMVNEVRKLVSNLNDKEKYVLHHKNLEQYLSLGLKLTKIHRGVKFHEKPWMKGYIQLNTDLRTNGTTDFEKDFFKLMNNSVFGETMENVRNRVDIRLVNNEEKWNKLAQKHNYKSATIFSENLVAVHMMKTSAKLNKPIYLGMSILDISKTLMYDFHYNYIKPKYGDDARLLFTDTDSLCYEIKTEDFFKDISEDVYERFDTSNLGKDHPSGIPTGVNKKVIGMMKLETGARQIEEFIIQFVRSMNCAYY</sequence>
<feature type="non-terminal residue" evidence="1">
    <location>
        <position position="849"/>
    </location>
</feature>
<keyword evidence="2" id="KW-1185">Reference proteome</keyword>